<organism evidence="4 5">
    <name type="scientific">Mobiluncus mulieris</name>
    <dbReference type="NCBI Taxonomy" id="2052"/>
    <lineage>
        <taxon>Bacteria</taxon>
        <taxon>Bacillati</taxon>
        <taxon>Actinomycetota</taxon>
        <taxon>Actinomycetes</taxon>
        <taxon>Actinomycetales</taxon>
        <taxon>Actinomycetaceae</taxon>
        <taxon>Mobiluncus</taxon>
    </lineage>
</organism>
<dbReference type="GO" id="GO:1904680">
    <property type="term" value="F:peptide transmembrane transporter activity"/>
    <property type="evidence" value="ECO:0007669"/>
    <property type="project" value="TreeGrafter"/>
</dbReference>
<feature type="chain" id="PRO_5034318116" evidence="2">
    <location>
        <begin position="37"/>
        <end position="668"/>
    </location>
</feature>
<dbReference type="EMBL" id="UGGQ01000006">
    <property type="protein sequence ID" value="STO16614.1"/>
    <property type="molecule type" value="Genomic_DNA"/>
</dbReference>
<dbReference type="PIRSF" id="PIRSF002741">
    <property type="entry name" value="MppA"/>
    <property type="match status" value="1"/>
</dbReference>
<dbReference type="Proteomes" id="UP000255284">
    <property type="component" value="Unassembled WGS sequence"/>
</dbReference>
<evidence type="ECO:0000313" key="5">
    <source>
        <dbReference type="Proteomes" id="UP000255284"/>
    </source>
</evidence>
<feature type="region of interest" description="Disordered" evidence="1">
    <location>
        <begin position="500"/>
        <end position="553"/>
    </location>
</feature>
<evidence type="ECO:0000256" key="2">
    <source>
        <dbReference type="SAM" id="SignalP"/>
    </source>
</evidence>
<gene>
    <name evidence="4" type="primary">oppA_1</name>
    <name evidence="4" type="ORF">NCTC11819_01184</name>
</gene>
<dbReference type="PANTHER" id="PTHR30290:SF83">
    <property type="entry name" value="ABC TRANSPORTER SUBSTRATE-BINDING PROTEIN"/>
    <property type="match status" value="1"/>
</dbReference>
<protein>
    <submittedName>
        <fullName evidence="4">Stage 0 sporulation protein KA</fullName>
    </submittedName>
</protein>
<dbReference type="RefSeq" id="WP_255312856.1">
    <property type="nucleotide sequence ID" value="NZ_UGGQ01000006.1"/>
</dbReference>
<sequence>MVDRINHVWRKSKQVMVKTLVLGMLGVLGLAGCAMAPHEPGTNATNATNATNGANSDLPGSHPGANLPGLPPGAKPLTNYVTVAATEPNTRLLPSTAVDKATSKITRLIFSGLAFLDERGQVKNDIATAIIPNETCTIYDIEIRPDLYFSDGTLVKAGNFARTWSDIVRNADTRREATLLKAVRGYADTARGHEVPSGTMANPGAATNPEGGSVPALTPELEGIEVMSDTHFKVHLERSTCDFISRVATPVFAPLPYAAFDQNGKISASFTENPYGYGPYMLSREGAWERGVQLNLVPNERYLGPRLAKNEGISFKFYRDRDASYRDLQTDELDVDDALPVAALKTYRDQLGARTKEHVSSVTSFLVLPRVARFSPTTDEGRWRRQAISLSLNRAEIARKYFSLMVIPATDFVSPVVLGYDKTRSDNEALRFDLARAKAAWAQANALSPWEGELILARVDNESSEWVERAASQIRTALGVSVRVVSFPDRAALRKAATEGISPGFGQPSQPSQPVQPGKSGGKNPGSAAGSGQDKTNQGGQPGQPGQPGSLNTPPGALLTPYLVYADSWEPKYPGMNAYLWPLFSAAGIGNDSGYHNPGFEDMLGKARAAVSEYQASHIYHDAETILLRDLPVIPLWFEKTAVGWSTKVAGLHLDWQGIPQYWRITKD</sequence>
<evidence type="ECO:0000313" key="4">
    <source>
        <dbReference type="EMBL" id="STO16614.1"/>
    </source>
</evidence>
<evidence type="ECO:0000256" key="1">
    <source>
        <dbReference type="SAM" id="MobiDB-lite"/>
    </source>
</evidence>
<dbReference type="Gene3D" id="3.40.190.10">
    <property type="entry name" value="Periplasmic binding protein-like II"/>
    <property type="match status" value="2"/>
</dbReference>
<proteinExistence type="predicted"/>
<feature type="signal peptide" evidence="2">
    <location>
        <begin position="1"/>
        <end position="36"/>
    </location>
</feature>
<keyword evidence="2" id="KW-0732">Signal</keyword>
<dbReference type="AlphaFoldDB" id="A0A8G2HTR4"/>
<dbReference type="InterPro" id="IPR000914">
    <property type="entry name" value="SBP_5_dom"/>
</dbReference>
<dbReference type="Gene3D" id="3.90.76.10">
    <property type="entry name" value="Dipeptide-binding Protein, Domain 1"/>
    <property type="match status" value="1"/>
</dbReference>
<dbReference type="CDD" id="cd00995">
    <property type="entry name" value="PBP2_NikA_DppA_OppA_like"/>
    <property type="match status" value="1"/>
</dbReference>
<feature type="compositionally biased region" description="Low complexity" evidence="1">
    <location>
        <begin position="502"/>
        <end position="518"/>
    </location>
</feature>
<dbReference type="SUPFAM" id="SSF53850">
    <property type="entry name" value="Periplasmic binding protein-like II"/>
    <property type="match status" value="2"/>
</dbReference>
<dbReference type="GO" id="GO:0042597">
    <property type="term" value="C:periplasmic space"/>
    <property type="evidence" value="ECO:0007669"/>
    <property type="project" value="UniProtKB-ARBA"/>
</dbReference>
<name>A0A8G2HTR4_9ACTO</name>
<dbReference type="GO" id="GO:0015833">
    <property type="term" value="P:peptide transport"/>
    <property type="evidence" value="ECO:0007669"/>
    <property type="project" value="TreeGrafter"/>
</dbReference>
<dbReference type="InterPro" id="IPR039424">
    <property type="entry name" value="SBP_5"/>
</dbReference>
<reference evidence="4 5" key="1">
    <citation type="submission" date="2018-06" db="EMBL/GenBank/DDBJ databases">
        <authorList>
            <consortium name="Pathogen Informatics"/>
            <person name="Doyle S."/>
        </authorList>
    </citation>
    <scope>NUCLEOTIDE SEQUENCE [LARGE SCALE GENOMIC DNA]</scope>
    <source>
        <strain evidence="4 5">NCTC11819</strain>
    </source>
</reference>
<dbReference type="PROSITE" id="PS51257">
    <property type="entry name" value="PROKAR_LIPOPROTEIN"/>
    <property type="match status" value="1"/>
</dbReference>
<comment type="caution">
    <text evidence="4">The sequence shown here is derived from an EMBL/GenBank/DDBJ whole genome shotgun (WGS) entry which is preliminary data.</text>
</comment>
<accession>A0A8G2HTR4</accession>
<dbReference type="InterPro" id="IPR030678">
    <property type="entry name" value="Peptide/Ni-bd"/>
</dbReference>
<dbReference type="Pfam" id="PF00496">
    <property type="entry name" value="SBP_bac_5"/>
    <property type="match status" value="1"/>
</dbReference>
<feature type="region of interest" description="Disordered" evidence="1">
    <location>
        <begin position="191"/>
        <end position="210"/>
    </location>
</feature>
<evidence type="ECO:0000259" key="3">
    <source>
        <dbReference type="Pfam" id="PF00496"/>
    </source>
</evidence>
<dbReference type="PANTHER" id="PTHR30290">
    <property type="entry name" value="PERIPLASMIC BINDING COMPONENT OF ABC TRANSPORTER"/>
    <property type="match status" value="1"/>
</dbReference>
<feature type="region of interest" description="Disordered" evidence="1">
    <location>
        <begin position="42"/>
        <end position="71"/>
    </location>
</feature>
<feature type="compositionally biased region" description="Low complexity" evidence="1">
    <location>
        <begin position="42"/>
        <end position="55"/>
    </location>
</feature>
<dbReference type="GO" id="GO:0043190">
    <property type="term" value="C:ATP-binding cassette (ABC) transporter complex"/>
    <property type="evidence" value="ECO:0007669"/>
    <property type="project" value="InterPro"/>
</dbReference>
<dbReference type="Gene3D" id="3.10.105.10">
    <property type="entry name" value="Dipeptide-binding Protein, Domain 3"/>
    <property type="match status" value="2"/>
</dbReference>
<feature type="domain" description="Solute-binding protein family 5" evidence="3">
    <location>
        <begin position="123"/>
        <end position="493"/>
    </location>
</feature>